<dbReference type="CDD" id="cd00082">
    <property type="entry name" value="HisKA"/>
    <property type="match status" value="1"/>
</dbReference>
<protein>
    <recommendedName>
        <fullName evidence="3">histidine kinase</fullName>
        <ecNumber evidence="3">2.7.13.3</ecNumber>
    </recommendedName>
</protein>
<keyword evidence="6 12" id="KW-0812">Transmembrane</keyword>
<dbReference type="Gene3D" id="1.10.287.130">
    <property type="match status" value="1"/>
</dbReference>
<organism evidence="15 16">
    <name type="scientific">Chromobacterium haemolyticum</name>
    <dbReference type="NCBI Taxonomy" id="394935"/>
    <lineage>
        <taxon>Bacteria</taxon>
        <taxon>Pseudomonadati</taxon>
        <taxon>Pseudomonadota</taxon>
        <taxon>Betaproteobacteria</taxon>
        <taxon>Neisseriales</taxon>
        <taxon>Chromobacteriaceae</taxon>
        <taxon>Chromobacterium</taxon>
    </lineage>
</organism>
<dbReference type="InterPro" id="IPR005467">
    <property type="entry name" value="His_kinase_dom"/>
</dbReference>
<comment type="catalytic activity">
    <reaction evidence="1">
        <text>ATP + protein L-histidine = ADP + protein N-phospho-L-histidine.</text>
        <dbReference type="EC" id="2.7.13.3"/>
    </reaction>
</comment>
<dbReference type="EC" id="2.7.13.3" evidence="3"/>
<keyword evidence="5" id="KW-0808">Transferase</keyword>
<dbReference type="GO" id="GO:0000155">
    <property type="term" value="F:phosphorelay sensor kinase activity"/>
    <property type="evidence" value="ECO:0007669"/>
    <property type="project" value="InterPro"/>
</dbReference>
<keyword evidence="4" id="KW-0597">Phosphoprotein</keyword>
<proteinExistence type="predicted"/>
<comment type="subcellular location">
    <subcellularLocation>
        <location evidence="2">Membrane</location>
        <topology evidence="2">Multi-pass membrane protein</topology>
    </subcellularLocation>
</comment>
<evidence type="ECO:0000313" key="16">
    <source>
        <dbReference type="Proteomes" id="UP000192721"/>
    </source>
</evidence>
<dbReference type="PROSITE" id="PS50885">
    <property type="entry name" value="HAMP"/>
    <property type="match status" value="1"/>
</dbReference>
<dbReference type="SMART" id="SM00387">
    <property type="entry name" value="HATPase_c"/>
    <property type="match status" value="1"/>
</dbReference>
<comment type="caution">
    <text evidence="15">The sequence shown here is derived from an EMBL/GenBank/DDBJ whole genome shotgun (WGS) entry which is preliminary data.</text>
</comment>
<evidence type="ECO:0000313" key="15">
    <source>
        <dbReference type="EMBL" id="OQS37353.1"/>
    </source>
</evidence>
<dbReference type="GO" id="GO:0005886">
    <property type="term" value="C:plasma membrane"/>
    <property type="evidence" value="ECO:0007669"/>
    <property type="project" value="TreeGrafter"/>
</dbReference>
<dbReference type="SUPFAM" id="SSF47384">
    <property type="entry name" value="Homodimeric domain of signal transducing histidine kinase"/>
    <property type="match status" value="1"/>
</dbReference>
<evidence type="ECO:0000256" key="3">
    <source>
        <dbReference type="ARBA" id="ARBA00012438"/>
    </source>
</evidence>
<dbReference type="SMART" id="SM00388">
    <property type="entry name" value="HisKA"/>
    <property type="match status" value="1"/>
</dbReference>
<evidence type="ECO:0000256" key="11">
    <source>
        <dbReference type="ARBA" id="ARBA00023012"/>
    </source>
</evidence>
<dbReference type="Pfam" id="PF00512">
    <property type="entry name" value="HisKA"/>
    <property type="match status" value="1"/>
</dbReference>
<sequence length="438" mass="46872">MSLRLRLLLWIGVSLCLLWGGVAAWTLHDLDRQMRLTLDRRLAMSAQMVAGLMEQLPAPPPRAVPRFEGIGAGIACQIVSVRGEVLARTPGAPDTRADPAPGYAEQTLRGERWRSYTVVANGLRVTTADRLTERDAMLTDIRWAAAVPFLAALAGSLVALWLGVSRGLSPLERLRRALARRAPEALEPVATQGLPRDVLPLADSLNQLLRRVGEVLQRERRLTSDAAHELRTPLTAIKTHLQVARITQGPDAAQAIAHAAEGADRLQNTLGQLLMLARLEGAFNWEEGPPARADEVARLAMRDAEPAPPRRIVCGPLPEATLALPQALAATALRNLLDNALRYSPSDAPVRLEAALSEAGLRFEVSDQGPELTAAQREQAAQRFWRGRHAGAGSGLGLSIVSAIAGRFGGRLELLAGEEGGLCAALTLPALSSTDAGA</sequence>
<evidence type="ECO:0000259" key="13">
    <source>
        <dbReference type="PROSITE" id="PS50109"/>
    </source>
</evidence>
<dbReference type="AlphaFoldDB" id="A0A1W0CRN7"/>
<evidence type="ECO:0000256" key="1">
    <source>
        <dbReference type="ARBA" id="ARBA00000085"/>
    </source>
</evidence>
<keyword evidence="10 12" id="KW-1133">Transmembrane helix</keyword>
<evidence type="ECO:0000256" key="6">
    <source>
        <dbReference type="ARBA" id="ARBA00022692"/>
    </source>
</evidence>
<keyword evidence="7" id="KW-0547">Nucleotide-binding</keyword>
<dbReference type="InterPro" id="IPR003594">
    <property type="entry name" value="HATPase_dom"/>
</dbReference>
<name>A0A1W0CRN7_9NEIS</name>
<dbReference type="InterPro" id="IPR036097">
    <property type="entry name" value="HisK_dim/P_sf"/>
</dbReference>
<accession>A0A1W0CRN7</accession>
<dbReference type="InterPro" id="IPR036890">
    <property type="entry name" value="HATPase_C_sf"/>
</dbReference>
<feature type="transmembrane region" description="Helical" evidence="12">
    <location>
        <begin position="143"/>
        <end position="164"/>
    </location>
</feature>
<keyword evidence="9" id="KW-0067">ATP-binding</keyword>
<dbReference type="Proteomes" id="UP000192721">
    <property type="component" value="Unassembled WGS sequence"/>
</dbReference>
<keyword evidence="12" id="KW-0472">Membrane</keyword>
<feature type="domain" description="Histidine kinase" evidence="13">
    <location>
        <begin position="225"/>
        <end position="432"/>
    </location>
</feature>
<dbReference type="InterPro" id="IPR050428">
    <property type="entry name" value="TCS_sensor_his_kinase"/>
</dbReference>
<dbReference type="PANTHER" id="PTHR45436:SF14">
    <property type="entry name" value="SENSOR PROTEIN QSEC"/>
    <property type="match status" value="1"/>
</dbReference>
<dbReference type="Gene3D" id="3.30.565.10">
    <property type="entry name" value="Histidine kinase-like ATPase, C-terminal domain"/>
    <property type="match status" value="1"/>
</dbReference>
<evidence type="ECO:0000256" key="2">
    <source>
        <dbReference type="ARBA" id="ARBA00004141"/>
    </source>
</evidence>
<evidence type="ECO:0000256" key="9">
    <source>
        <dbReference type="ARBA" id="ARBA00022840"/>
    </source>
</evidence>
<feature type="domain" description="HAMP" evidence="14">
    <location>
        <begin position="165"/>
        <end position="217"/>
    </location>
</feature>
<dbReference type="InterPro" id="IPR003661">
    <property type="entry name" value="HisK_dim/P_dom"/>
</dbReference>
<dbReference type="RefSeq" id="WP_081555998.1">
    <property type="nucleotide sequence ID" value="NZ_MUKV01000019.1"/>
</dbReference>
<dbReference type="PANTHER" id="PTHR45436">
    <property type="entry name" value="SENSOR HISTIDINE KINASE YKOH"/>
    <property type="match status" value="1"/>
</dbReference>
<dbReference type="InterPro" id="IPR003660">
    <property type="entry name" value="HAMP_dom"/>
</dbReference>
<dbReference type="PROSITE" id="PS50109">
    <property type="entry name" value="HIS_KIN"/>
    <property type="match status" value="1"/>
</dbReference>
<dbReference type="InterPro" id="IPR013727">
    <property type="entry name" value="2CSK_N"/>
</dbReference>
<reference evidence="15 16" key="1">
    <citation type="submission" date="2017-02" db="EMBL/GenBank/DDBJ databases">
        <title>Chromobacterium haemolyticum H5244.</title>
        <authorList>
            <person name="Gulvik C.A."/>
        </authorList>
    </citation>
    <scope>NUCLEOTIDE SEQUENCE [LARGE SCALE GENOMIC DNA]</scope>
    <source>
        <strain evidence="15 16">H5244</strain>
    </source>
</reference>
<keyword evidence="11" id="KW-0902">Two-component regulatory system</keyword>
<evidence type="ECO:0000256" key="7">
    <source>
        <dbReference type="ARBA" id="ARBA00022741"/>
    </source>
</evidence>
<evidence type="ECO:0000256" key="12">
    <source>
        <dbReference type="SAM" id="Phobius"/>
    </source>
</evidence>
<dbReference type="Pfam" id="PF02518">
    <property type="entry name" value="HATPase_c"/>
    <property type="match status" value="1"/>
</dbReference>
<evidence type="ECO:0000256" key="8">
    <source>
        <dbReference type="ARBA" id="ARBA00022777"/>
    </source>
</evidence>
<evidence type="ECO:0000256" key="10">
    <source>
        <dbReference type="ARBA" id="ARBA00022989"/>
    </source>
</evidence>
<gene>
    <name evidence="15" type="ORF">B0T45_14730</name>
</gene>
<keyword evidence="8" id="KW-0418">Kinase</keyword>
<dbReference type="GO" id="GO:0005524">
    <property type="term" value="F:ATP binding"/>
    <property type="evidence" value="ECO:0007669"/>
    <property type="project" value="UniProtKB-KW"/>
</dbReference>
<dbReference type="SUPFAM" id="SSF55874">
    <property type="entry name" value="ATPase domain of HSP90 chaperone/DNA topoisomerase II/histidine kinase"/>
    <property type="match status" value="1"/>
</dbReference>
<dbReference type="EMBL" id="MUKV01000019">
    <property type="protein sequence ID" value="OQS37353.1"/>
    <property type="molecule type" value="Genomic_DNA"/>
</dbReference>
<evidence type="ECO:0000256" key="5">
    <source>
        <dbReference type="ARBA" id="ARBA00022679"/>
    </source>
</evidence>
<dbReference type="Pfam" id="PF08521">
    <property type="entry name" value="2CSK_N"/>
    <property type="match status" value="1"/>
</dbReference>
<evidence type="ECO:0000259" key="14">
    <source>
        <dbReference type="PROSITE" id="PS50885"/>
    </source>
</evidence>
<evidence type="ECO:0000256" key="4">
    <source>
        <dbReference type="ARBA" id="ARBA00022553"/>
    </source>
</evidence>